<dbReference type="GO" id="GO:0015833">
    <property type="term" value="P:peptide transport"/>
    <property type="evidence" value="ECO:0007669"/>
    <property type="project" value="TreeGrafter"/>
</dbReference>
<dbReference type="InterPro" id="IPR039424">
    <property type="entry name" value="SBP_5"/>
</dbReference>
<dbReference type="InterPro" id="IPR006311">
    <property type="entry name" value="TAT_signal"/>
</dbReference>
<dbReference type="Pfam" id="PF00496">
    <property type="entry name" value="SBP_bac_5"/>
    <property type="match status" value="1"/>
</dbReference>
<reference evidence="4" key="1">
    <citation type="submission" date="2020-02" db="EMBL/GenBank/DDBJ databases">
        <authorList>
            <person name="Meier V. D."/>
        </authorList>
    </citation>
    <scope>NUCLEOTIDE SEQUENCE</scope>
    <source>
        <strain evidence="4">AVDCRST_MAG59</strain>
    </source>
</reference>
<evidence type="ECO:0000256" key="1">
    <source>
        <dbReference type="ARBA" id="ARBA00005695"/>
    </source>
</evidence>
<accession>A0A6J4UP58</accession>
<dbReference type="PIRSF" id="PIRSF002741">
    <property type="entry name" value="MppA"/>
    <property type="match status" value="1"/>
</dbReference>
<dbReference type="SUPFAM" id="SSF53850">
    <property type="entry name" value="Periplasmic binding protein-like II"/>
    <property type="match status" value="1"/>
</dbReference>
<dbReference type="PANTHER" id="PTHR30290">
    <property type="entry name" value="PERIPLASMIC BINDING COMPONENT OF ABC TRANSPORTER"/>
    <property type="match status" value="1"/>
</dbReference>
<evidence type="ECO:0000256" key="2">
    <source>
        <dbReference type="ARBA" id="ARBA00022729"/>
    </source>
</evidence>
<dbReference type="CDD" id="cd08512">
    <property type="entry name" value="PBP2_NikA_DppA_OppA_like_7"/>
    <property type="match status" value="1"/>
</dbReference>
<protein>
    <recommendedName>
        <fullName evidence="3">Solute-binding protein family 5 domain-containing protein</fullName>
    </recommendedName>
</protein>
<dbReference type="PANTHER" id="PTHR30290:SF38">
    <property type="entry name" value="D,D-DIPEPTIDE-BINDING PERIPLASMIC PROTEIN DDPA-RELATED"/>
    <property type="match status" value="1"/>
</dbReference>
<feature type="domain" description="Solute-binding protein family 5" evidence="3">
    <location>
        <begin position="101"/>
        <end position="480"/>
    </location>
</feature>
<dbReference type="PROSITE" id="PS51318">
    <property type="entry name" value="TAT"/>
    <property type="match status" value="1"/>
</dbReference>
<sequence>MAEQHWAETIRAIEGRKLHRRRVLQAGALVASAIPTVGGLLGPARAAAQSDPRQLVVLDNIQGGNWLYLDPAKIYEINPQSAMQLVYECLYHIPSGADIGQVEPLLAQDFPAFSDDGLTATVKLKPGVTFHTTGNEMTADDWVWSWNRLKNVLGNPSFLFTDFIESVTAVDPETLEIKLLLENAALPAILTSTPFSVVDSVAAQENGGVAEEGADASDTLTDWLNAGNSIGTGPYTLSQWDISGEIIIEANADYWGDAPGFDRIIFRNVADAGTQLQLLETGEADLAFAIDPDRIGQVESNPGLQLIEGPSLAHEYLAMHTGEDVGGPLAVKEARQAIAHAIDYAGIIDGLMGGRAVRPATPVTLGLLGAAEVEDMAYQTDIARANELWAASGNGPSELTLTWGAGQTAPGGLNRDILAAKLQEDIQQIDGVTVALNPMDPTQRLQEYREAKLQFTMSDWTPDYADAHSYADPFGGSAGAASKRVAFSNEEIDRLLAEGIGELDEAARLEDYVRIQEIMVDEVAFLVEFQPNYVMPAAASVQGAQPHGTYILQLRYASKEA</sequence>
<dbReference type="AlphaFoldDB" id="A0A6J4UP58"/>
<dbReference type="GO" id="GO:0043190">
    <property type="term" value="C:ATP-binding cassette (ABC) transporter complex"/>
    <property type="evidence" value="ECO:0007669"/>
    <property type="project" value="InterPro"/>
</dbReference>
<dbReference type="GO" id="GO:1904680">
    <property type="term" value="F:peptide transmembrane transporter activity"/>
    <property type="evidence" value="ECO:0007669"/>
    <property type="project" value="TreeGrafter"/>
</dbReference>
<dbReference type="GO" id="GO:0030288">
    <property type="term" value="C:outer membrane-bounded periplasmic space"/>
    <property type="evidence" value="ECO:0007669"/>
    <property type="project" value="UniProtKB-ARBA"/>
</dbReference>
<comment type="similarity">
    <text evidence="1">Belongs to the bacterial solute-binding protein 5 family.</text>
</comment>
<dbReference type="InterPro" id="IPR000914">
    <property type="entry name" value="SBP_5_dom"/>
</dbReference>
<keyword evidence="2" id="KW-0732">Signal</keyword>
<dbReference type="Gene3D" id="3.10.105.10">
    <property type="entry name" value="Dipeptide-binding Protein, Domain 3"/>
    <property type="match status" value="1"/>
</dbReference>
<dbReference type="InterPro" id="IPR030678">
    <property type="entry name" value="Peptide/Ni-bd"/>
</dbReference>
<evidence type="ECO:0000259" key="3">
    <source>
        <dbReference type="Pfam" id="PF00496"/>
    </source>
</evidence>
<dbReference type="EMBL" id="CADCWF010000118">
    <property type="protein sequence ID" value="CAA9552826.1"/>
    <property type="molecule type" value="Genomic_DNA"/>
</dbReference>
<organism evidence="4">
    <name type="scientific">uncultured Thermomicrobiales bacterium</name>
    <dbReference type="NCBI Taxonomy" id="1645740"/>
    <lineage>
        <taxon>Bacteria</taxon>
        <taxon>Pseudomonadati</taxon>
        <taxon>Thermomicrobiota</taxon>
        <taxon>Thermomicrobia</taxon>
        <taxon>Thermomicrobiales</taxon>
        <taxon>environmental samples</taxon>
    </lineage>
</organism>
<gene>
    <name evidence="4" type="ORF">AVDCRST_MAG59-1901</name>
</gene>
<proteinExistence type="inferred from homology"/>
<dbReference type="Gene3D" id="3.90.76.10">
    <property type="entry name" value="Dipeptide-binding Protein, Domain 1"/>
    <property type="match status" value="1"/>
</dbReference>
<dbReference type="Gene3D" id="3.40.190.10">
    <property type="entry name" value="Periplasmic binding protein-like II"/>
    <property type="match status" value="1"/>
</dbReference>
<name>A0A6J4UP58_9BACT</name>
<evidence type="ECO:0000313" key="4">
    <source>
        <dbReference type="EMBL" id="CAA9552826.1"/>
    </source>
</evidence>